<dbReference type="Gene3D" id="3.30.70.330">
    <property type="match status" value="1"/>
</dbReference>
<evidence type="ECO:0000256" key="3">
    <source>
        <dbReference type="PROSITE-ProRule" id="PRU00176"/>
    </source>
</evidence>
<evidence type="ECO:0000256" key="1">
    <source>
        <dbReference type="ARBA" id="ARBA00004123"/>
    </source>
</evidence>
<dbReference type="GO" id="GO:0003729">
    <property type="term" value="F:mRNA binding"/>
    <property type="evidence" value="ECO:0007669"/>
    <property type="project" value="TreeGrafter"/>
</dbReference>
<accession>A0A444ZSR9</accession>
<dbReference type="Proteomes" id="UP000289738">
    <property type="component" value="Chromosome B03"/>
</dbReference>
<dbReference type="GO" id="GO:0071011">
    <property type="term" value="C:precatalytic spliceosome"/>
    <property type="evidence" value="ECO:0007669"/>
    <property type="project" value="TreeGrafter"/>
</dbReference>
<dbReference type="GO" id="GO:0030619">
    <property type="term" value="F:U1 snRNA binding"/>
    <property type="evidence" value="ECO:0007669"/>
    <property type="project" value="TreeGrafter"/>
</dbReference>
<dbReference type="InterPro" id="IPR000504">
    <property type="entry name" value="RRM_dom"/>
</dbReference>
<gene>
    <name evidence="5" type="ORF">Ahy_B03g062030</name>
</gene>
<organism evidence="5 6">
    <name type="scientific">Arachis hypogaea</name>
    <name type="common">Peanut</name>
    <dbReference type="NCBI Taxonomy" id="3818"/>
    <lineage>
        <taxon>Eukaryota</taxon>
        <taxon>Viridiplantae</taxon>
        <taxon>Streptophyta</taxon>
        <taxon>Embryophyta</taxon>
        <taxon>Tracheophyta</taxon>
        <taxon>Spermatophyta</taxon>
        <taxon>Magnoliopsida</taxon>
        <taxon>eudicotyledons</taxon>
        <taxon>Gunneridae</taxon>
        <taxon>Pentapetalae</taxon>
        <taxon>rosids</taxon>
        <taxon>fabids</taxon>
        <taxon>Fabales</taxon>
        <taxon>Fabaceae</taxon>
        <taxon>Papilionoideae</taxon>
        <taxon>50 kb inversion clade</taxon>
        <taxon>dalbergioids sensu lato</taxon>
        <taxon>Dalbergieae</taxon>
        <taxon>Pterocarpus clade</taxon>
        <taxon>Arachis</taxon>
    </lineage>
</organism>
<feature type="domain" description="RRM" evidence="4">
    <location>
        <begin position="51"/>
        <end position="129"/>
    </location>
</feature>
<evidence type="ECO:0000256" key="2">
    <source>
        <dbReference type="ARBA" id="ARBA00023242"/>
    </source>
</evidence>
<dbReference type="GO" id="GO:0071004">
    <property type="term" value="C:U2-type prespliceosome"/>
    <property type="evidence" value="ECO:0007669"/>
    <property type="project" value="TreeGrafter"/>
</dbReference>
<dbReference type="SMART" id="SM00360">
    <property type="entry name" value="RRM"/>
    <property type="match status" value="1"/>
</dbReference>
<dbReference type="EMBL" id="SDMP01000013">
    <property type="protein sequence ID" value="RYR17260.1"/>
    <property type="molecule type" value="Genomic_DNA"/>
</dbReference>
<evidence type="ECO:0000259" key="4">
    <source>
        <dbReference type="PROSITE" id="PS50102"/>
    </source>
</evidence>
<keyword evidence="6" id="KW-1185">Reference proteome</keyword>
<dbReference type="GO" id="GO:0000398">
    <property type="term" value="P:mRNA splicing, via spliceosome"/>
    <property type="evidence" value="ECO:0007669"/>
    <property type="project" value="TreeGrafter"/>
</dbReference>
<dbReference type="SUPFAM" id="SSF54928">
    <property type="entry name" value="RNA-binding domain, RBD"/>
    <property type="match status" value="1"/>
</dbReference>
<dbReference type="InterPro" id="IPR012677">
    <property type="entry name" value="Nucleotide-bd_a/b_plait_sf"/>
</dbReference>
<evidence type="ECO:0000313" key="5">
    <source>
        <dbReference type="EMBL" id="RYR17260.1"/>
    </source>
</evidence>
<dbReference type="GO" id="GO:0005685">
    <property type="term" value="C:U1 snRNP"/>
    <property type="evidence" value="ECO:0007669"/>
    <property type="project" value="TreeGrafter"/>
</dbReference>
<keyword evidence="2" id="KW-0539">Nucleus</keyword>
<reference evidence="5 6" key="1">
    <citation type="submission" date="2019-01" db="EMBL/GenBank/DDBJ databases">
        <title>Sequencing of cultivated peanut Arachis hypogaea provides insights into genome evolution and oil improvement.</title>
        <authorList>
            <person name="Chen X."/>
        </authorList>
    </citation>
    <scope>NUCLEOTIDE SEQUENCE [LARGE SCALE GENOMIC DNA]</scope>
    <source>
        <strain evidence="6">cv. Fuhuasheng</strain>
        <tissue evidence="5">Leaves</tissue>
    </source>
</reference>
<keyword evidence="3" id="KW-0694">RNA-binding</keyword>
<comment type="caution">
    <text evidence="5">The sequence shown here is derived from an EMBL/GenBank/DDBJ whole genome shotgun (WGS) entry which is preliminary data.</text>
</comment>
<name>A0A444ZSR9_ARAHY</name>
<dbReference type="STRING" id="3818.A0A444ZSR9"/>
<dbReference type="PROSITE" id="PS50102">
    <property type="entry name" value="RRM"/>
    <property type="match status" value="1"/>
</dbReference>
<dbReference type="AlphaFoldDB" id="A0A444ZSR9"/>
<protein>
    <recommendedName>
        <fullName evidence="4">RRM domain-containing protein</fullName>
    </recommendedName>
</protein>
<dbReference type="Pfam" id="PF00076">
    <property type="entry name" value="RRM_1"/>
    <property type="match status" value="1"/>
</dbReference>
<sequence>MNMMLASFPVYPKPFASVRAEFHTQQSSFLKFAPHSYPLASKILVKITSICTYLEADLPYTTGETTLQKEFSNFGKIAEVKVAKDVKTKRSKGYAFIQYMCQDDAMLALETMDQKDFYGRTIHVEIAKLGWDDYGARPRTSGPQKKWNLPEPEQEEVVDCWY</sequence>
<comment type="subcellular location">
    <subcellularLocation>
        <location evidence="1">Nucleus</location>
    </subcellularLocation>
</comment>
<dbReference type="InterPro" id="IPR035979">
    <property type="entry name" value="RBD_domain_sf"/>
</dbReference>
<dbReference type="InterPro" id="IPR051183">
    <property type="entry name" value="U1_U11-U12_snRNP_70-35kDa"/>
</dbReference>
<dbReference type="PANTHER" id="PTHR13952:SF19">
    <property type="entry name" value="GLYCINE-RICH RNA-BINDING PROTEIN 4, MITOCHONDRIAL ISOFORM X1"/>
    <property type="match status" value="1"/>
</dbReference>
<dbReference type="PANTHER" id="PTHR13952">
    <property type="entry name" value="U1 SMALL NUCLEAR RIBONUCLEOPROTEIN 70 KD"/>
    <property type="match status" value="1"/>
</dbReference>
<evidence type="ECO:0000313" key="6">
    <source>
        <dbReference type="Proteomes" id="UP000289738"/>
    </source>
</evidence>
<proteinExistence type="predicted"/>